<reference evidence="2" key="1">
    <citation type="submission" date="2020-11" db="EMBL/GenBank/DDBJ databases">
        <authorList>
            <consortium name="DOE Joint Genome Institute"/>
            <person name="Ahrendt S."/>
            <person name="Riley R."/>
            <person name="Andreopoulos W."/>
            <person name="Labutti K."/>
            <person name="Pangilinan J."/>
            <person name="Ruiz-Duenas F.J."/>
            <person name="Barrasa J.M."/>
            <person name="Sanchez-Garcia M."/>
            <person name="Camarero S."/>
            <person name="Miyauchi S."/>
            <person name="Serrano A."/>
            <person name="Linde D."/>
            <person name="Babiker R."/>
            <person name="Drula E."/>
            <person name="Ayuso-Fernandez I."/>
            <person name="Pacheco R."/>
            <person name="Padilla G."/>
            <person name="Ferreira P."/>
            <person name="Barriuso J."/>
            <person name="Kellner H."/>
            <person name="Castanera R."/>
            <person name="Alfaro M."/>
            <person name="Ramirez L."/>
            <person name="Pisabarro A.G."/>
            <person name="Kuo A."/>
            <person name="Tritt A."/>
            <person name="Lipzen A."/>
            <person name="He G."/>
            <person name="Yan M."/>
            <person name="Ng V."/>
            <person name="Cullen D."/>
            <person name="Martin F."/>
            <person name="Rosso M.-N."/>
            <person name="Henrissat B."/>
            <person name="Hibbett D."/>
            <person name="Martinez A.T."/>
            <person name="Grigoriev I.V."/>
        </authorList>
    </citation>
    <scope>NUCLEOTIDE SEQUENCE</scope>
    <source>
        <strain evidence="2">CBS 506.95</strain>
    </source>
</reference>
<dbReference type="Proteomes" id="UP000807306">
    <property type="component" value="Unassembled WGS sequence"/>
</dbReference>
<dbReference type="EMBL" id="MU157834">
    <property type="protein sequence ID" value="KAF9531572.1"/>
    <property type="molecule type" value="Genomic_DNA"/>
</dbReference>
<feature type="compositionally biased region" description="Basic and acidic residues" evidence="1">
    <location>
        <begin position="1"/>
        <end position="25"/>
    </location>
</feature>
<evidence type="ECO:0000313" key="3">
    <source>
        <dbReference type="Proteomes" id="UP000807306"/>
    </source>
</evidence>
<gene>
    <name evidence="2" type="ORF">CPB83DRAFT_881232</name>
</gene>
<accession>A0A9P6JS48</accession>
<evidence type="ECO:0000256" key="1">
    <source>
        <dbReference type="SAM" id="MobiDB-lite"/>
    </source>
</evidence>
<comment type="caution">
    <text evidence="2">The sequence shown here is derived from an EMBL/GenBank/DDBJ whole genome shotgun (WGS) entry which is preliminary data.</text>
</comment>
<dbReference type="OrthoDB" id="3133596at2759"/>
<name>A0A9P6JS48_9AGAR</name>
<organism evidence="2 3">
    <name type="scientific">Crepidotus variabilis</name>
    <dbReference type="NCBI Taxonomy" id="179855"/>
    <lineage>
        <taxon>Eukaryota</taxon>
        <taxon>Fungi</taxon>
        <taxon>Dikarya</taxon>
        <taxon>Basidiomycota</taxon>
        <taxon>Agaricomycotina</taxon>
        <taxon>Agaricomycetes</taxon>
        <taxon>Agaricomycetidae</taxon>
        <taxon>Agaricales</taxon>
        <taxon>Agaricineae</taxon>
        <taxon>Crepidotaceae</taxon>
        <taxon>Crepidotus</taxon>
    </lineage>
</organism>
<protein>
    <submittedName>
        <fullName evidence="2">Uncharacterized protein</fullName>
    </submittedName>
</protein>
<dbReference type="AlphaFoldDB" id="A0A9P6JS48"/>
<proteinExistence type="predicted"/>
<sequence>MTADHDKQLGAECRADEDKQDKAERQSNNQHLCSTFISVRTTASAATHDGASVHPIMNKDDVKAADPNNEYCLIENCPGAEHCHAVPKASNDHLLNNLEWRWNMRHPGDALHRLYDESFWALLPPQDIVDQYYSTLTNIGPGLGIFVERKSFVDIPIFEATSTPKIRNSGTGSRPDEVFSLHPLQPKIYALYVAWTFQQPDDANEHESYKADDDDDGVDDGSLDDDEDEDVPNDDAGTVTQSVVTPPHRACIPKRSQAHSLTLSSRKKKLVQGCADELELSHSTLVNYESQFGKGGWMTEALKNWALNWTG</sequence>
<evidence type="ECO:0000313" key="2">
    <source>
        <dbReference type="EMBL" id="KAF9531572.1"/>
    </source>
</evidence>
<keyword evidence="3" id="KW-1185">Reference proteome</keyword>
<feature type="region of interest" description="Disordered" evidence="1">
    <location>
        <begin position="1"/>
        <end position="28"/>
    </location>
</feature>
<feature type="compositionally biased region" description="Acidic residues" evidence="1">
    <location>
        <begin position="212"/>
        <end position="233"/>
    </location>
</feature>
<feature type="region of interest" description="Disordered" evidence="1">
    <location>
        <begin position="204"/>
        <end position="241"/>
    </location>
</feature>